<keyword evidence="5" id="KW-1185">Reference proteome</keyword>
<dbReference type="RefSeq" id="WP_236986779.1">
    <property type="nucleotide sequence ID" value="NZ_AP023086.1"/>
</dbReference>
<evidence type="ECO:0000259" key="3">
    <source>
        <dbReference type="PROSITE" id="PS50835"/>
    </source>
</evidence>
<evidence type="ECO:0000313" key="4">
    <source>
        <dbReference type="EMBL" id="BCD97307.1"/>
    </source>
</evidence>
<dbReference type="SMART" id="SM00089">
    <property type="entry name" value="PKD"/>
    <property type="match status" value="6"/>
</dbReference>
<dbReference type="PROSITE" id="PS50835">
    <property type="entry name" value="IG_LIKE"/>
    <property type="match status" value="1"/>
</dbReference>
<accession>A0AAN2BJT8</accession>
<dbReference type="KEGG" id="marq:MARGE09_P1508"/>
<dbReference type="Gene3D" id="2.60.40.1080">
    <property type="match status" value="2"/>
</dbReference>
<proteinExistence type="predicted"/>
<dbReference type="PROSITE" id="PS51257">
    <property type="entry name" value="PROKAR_LIPOPROTEIN"/>
    <property type="match status" value="1"/>
</dbReference>
<dbReference type="GO" id="GO:0031410">
    <property type="term" value="C:cytoplasmic vesicle"/>
    <property type="evidence" value="ECO:0007669"/>
    <property type="project" value="TreeGrafter"/>
</dbReference>
<dbReference type="InterPro" id="IPR029865">
    <property type="entry name" value="KIAA0319-like"/>
</dbReference>
<dbReference type="Pfam" id="PF22352">
    <property type="entry name" value="K319L-like_PKD"/>
    <property type="match status" value="1"/>
</dbReference>
<dbReference type="PROSITE" id="PS50268">
    <property type="entry name" value="CADHERIN_2"/>
    <property type="match status" value="1"/>
</dbReference>
<name>A0AAN2BJT8_9GAMM</name>
<dbReference type="GO" id="GO:0007156">
    <property type="term" value="P:homophilic cell adhesion via plasma membrane adhesion molecules"/>
    <property type="evidence" value="ECO:0007669"/>
    <property type="project" value="InterPro"/>
</dbReference>
<organism evidence="4 5">
    <name type="scientific">Marinagarivorans cellulosilyticus</name>
    <dbReference type="NCBI Taxonomy" id="2721545"/>
    <lineage>
        <taxon>Bacteria</taxon>
        <taxon>Pseudomonadati</taxon>
        <taxon>Pseudomonadota</taxon>
        <taxon>Gammaproteobacteria</taxon>
        <taxon>Cellvibrionales</taxon>
        <taxon>Cellvibrionaceae</taxon>
        <taxon>Marinagarivorans</taxon>
    </lineage>
</organism>
<dbReference type="InterPro" id="IPR022409">
    <property type="entry name" value="PKD/Chitinase_dom"/>
</dbReference>
<dbReference type="PANTHER" id="PTHR46182">
    <property type="entry name" value="FI19480P1"/>
    <property type="match status" value="1"/>
</dbReference>
<dbReference type="SUPFAM" id="SSF49373">
    <property type="entry name" value="Invasin/intimin cell-adhesion fragments"/>
    <property type="match status" value="2"/>
</dbReference>
<feature type="domain" description="Cadherin" evidence="2">
    <location>
        <begin position="1086"/>
        <end position="1220"/>
    </location>
</feature>
<sequence length="5371" mass="561274">MKFSARTLAAALVCSALLSGCFNKSEKHDWQVEPEGKASSFPVPQKVQQKVEAENLSAQVQVDNNGWESLLISGDSATGNVSGIVEGNHTISVRFVYTTPLYGDLVLAQVTKNVQVIAGTSTRLEILEADYDLDLFDEDRDGINNADEIAQGTNPIDANDPPPVSSSSADQVSSSSLSSSVDSSSEPSTGITPSSVTTSSSLSSASSSETIVDPQDNAIAFAGPNITNVEEGSLVEITGFAVNPTAPVIYSWRYIGTDTVELSGANTDTLRFQTGEYLEPQIFEFELVVTVGNTVSAPDTMVVSVNANNDAPVVSFIPAERTVAPNTLVELTPFEHSDPEGQPLTYSWAQLATDAVQVDDFTFDNETATFTTPSLNSADQQLELTFELTVSDGANSTTAPVKVIVQDNNDTPVARITAANDATSVAENSTLVLSGSTSTDDYTSAANLSYQWVLESDVAFDLGITDWTAQDITVIAPNLAANQAVQFSLIVTDDSTPALSSTKVFFDLDITAENDPAVVTIAPVGAAAPGATVTLSATVSDPDFEHQDLTYTYAWTEPAGYAGLLDNLDSATTSFTAPADLMTTTELVFGLQVTQVGEGSLPVVDGSVLATISAGYVAPTAAAALAAPAVPTRETVAFDLTAAGSSAGSQAIASYSWATTDCTDGTLSNAAAALATFTPANRVDSYSCTFTLTVADAATPTAGSDTDTLVVNIIASDDAPSLVAPTPLVGTSGNTQALDASASSDPEGQALSFAWTTNEAGITLSNADTATASFTVPTVAEATDLTFTVTVSDGNTDNNQTQDVVVQVGGSNAAPVAVITPVAGDLVPEASPVVLSGEASNDDFTDSASLTYQWQLHTTTAYDLGITDFTQSTLSFNTPNLAEQLVLEFELVVTDAQGEDSVPATYRVTVDSVNEVPTVEVTASPTGANAGALVTVSADVVNPDLDQADITYSYAWTAPAGYESLLPANAASSVISFNAPNVAVDNTVLTFTVVATESGVNGLSSAAVPATVTVRLGYFPPVPVATIVGGGSNLVESMPAQLTAEDSIAGTNSISEYFWATDCSGVLTDETTSIASFQPANLLAEESCSFTLQVSDGEPNGQATVVLPVTVSATNEDPEVIFTPAQRTVMPNTAVVLTPSEHQDPEGQALTYTWEQSLLNPVLVDDFTFDNETATFTTPSLNSADQQLELTFELTVSDGANSTTAPVKVIVQDNNDTPVARITAANDATSVAENSTLVLSGSTSTDDYTSAANLSYQWVLESDVAFDLGITDWTAQDMTVIAPNLAANQTVQFSLIVTDDSTPALSSTKVFFDVDITAENDPAVVTIAPVGAAAPGATVTLSATVSDPDFEHQDLTYTYAWTEPAGYAGLLDNLDSATTSFTAPANLMDEAALEFGLQVTQVGAGSLPIATAPASVVVGEGYVAPTAVAALAASTVSTREAIAFDLTAAMSVPGSQAIASYNWATTDCTDGTLSNAAAALATFTPANRVDSYSCTFTLTVADAATPTAGSDTDTLVVNIIATDDAPSLVAPTPVVGTSGNTQALDASASSDPEGQALSFAWTTNEAGITLSNADTATASFTVPTVAVATDLTFTVTVSDGNTDNNQTQDVVVQVGGSNAAPVAVITPIAGDLVPEASPVVLSGEASNDDFTDSASLTYQWRLITTTAYDLGITDFTQSTLSFNTPNLAEQISLQFELIVADEQGEPSEPETYTVTVDAINATPEVSIQPNPVNVAANAEVTLTAEVTNEDQDQAAIGYTYTWTAPAGYENLIPADNSGNTLTFTAPAIMVDSQAFDFTVAATEDVTGGETSAAVTAQVNVQRGYIAPTASAALVGGGTTLEEGVAASLTAAGSVAGTNLITAFNWTTTCAGQLTDATAEVASFTANNTLAPQNCDFTLSVSDGETDGTSKAVLAVTIDAVDDAPVATAPAAVVNANAAMPIALNGITVEDLDTQSSDLGYRWTSDNTEALALLSSTTEIAPTFTPASAAEETLITFTLTVTDGGEAGRTAAQNAVSIASLDVLVANNNDAPKADIALIQPASATDISEQAGVTLRAVPQAGSTEIDRFTAANDLTYTWTPNPALAALGVAADSGQGKADFSFVVGDIEAPAADLMVTLVVRDAQGEISGPIEYPFALKADNAAPEVTLNALDAVNGGDTVTFEATATDPEDVRTLSYSWQQLDENGNALAANDPAAVTCSEGNNTNQCSFSAPVENEDLSITFEVTVAEEGSEDFLKETTANKTVTVTSGYIEPVLALSLNAPVSEGATATITANITAGDAAAITAYDWSESTCLGQPVLADFSTATGSTLTFVTPGQQKADYTCDIQLTVTDATDSTITVPALSINVTAIDDIPVAVITDRTLIISGHDPEDITDELLDGSASTDEEGDTLYYQWSQDPADAVQVNWLSRGETDGQAFFAVPQQPTQTTLNFSLTVCDAENDPERCDATPAEIAITVAATNQAPIAIISVNDVEVAGANDEFGRFTANETNHPAQREADEGEVLVTVSAGLSSDSAGEQLTFSWVFGGGSAEEKAWAEAELGLTEADWTAESFSFVTPNLAQTDTLLFILTVSDGSLSTLKDLVVTIEADNDAPVVSATTDVSNVAGLGQVQLSSTVIDPDIEHRDYPVDITWSAQPDVIDFAGNQTQQNLTITAPNLPDATTTVALTATVVQPDDIDNLGGSDSVQLTIGQGYFPPVVTIDRGNNPLTEGITLNLEAQVTNNTSPISAYTWALEDNCSDAEIVILDSDDQTAANGSNVAKRADVTLPNRTAMYSCGITLTVEDSEQIAGTDSFTLTLADIAATNDLPVATFISHTLTVSAQDDALFIGELIGAVRDPENLLTGYEWVQVPNQGVIDVPVNWLNGSNTGVPSELTNDQTTATFSIPKQPVNTAFAFELRAIDGAQTGPAASTGILQLDGSNLPPSAGVDSTQTVLESEYDAAGGLVPNEITLAPVDFAAGDLDDFTPNGDLAFQWLVTGMDTSGLDLNQPSLTFTVPNLVSSTGGDQDLAPLSFTLVVTDKHDGVSSSTHTVNITANNDAPIITALTTVPAVLTVAEGGFVDLTATAIDPENQALTYQWQVVGGAANDDRFTTQTGTSTRFTVPSGLFADTDYAIVVQVSDGVNPPVESAPITITGQTSYIAPAVALEVSANPTEGELITVNATVDYSGPTNNPVYTWVGSCEGALVSLTEGPINGSTAGVVTLSASFQAAATVDAYSCKVDLNVDGGNGQGSITATTNDFIVAPIDNPPTVIALTSADLPVASVGMPFTLNALTLNGGLPVVSDSDTPLDELTYTWRVESEYSDTVDVTNNGPIATVIFPLDVFEVDSTVAFLLDVADATTTTVQMPPANSYRVTVTALNQAPSAVISDDAGTTLTGEIELPETEAGAAASTLILSAANSVDDFDAVEKFEWSIGTDAIALADLGLTIADLTNETIEITAPNLLLETSFSVSLVVVDTQGNRSATSPPTNITVKIAADNDAPSAPAIADIASSEIEVNQPLLLTRSLASADPESQLITYRWEQVLNSAASIICGDVETCNFTPLEAGEYSIAVIASDGEKEVSSAFVNVTAVVPVDPTPIISVQFEPELPSEGIPVTLTTTAIYPDPDAYEGDSWNLDCGGHPYTLSDFSSSGAPDLGGVVLTGTFTGANALDDYECEGVWTAEINGETVVTRTPFTVSADNDAPDIAEGIVLPLVDITAAYILDAQTLNGGLPMVTDDSPELTYSWRAEGINIVTDPATGLGTVEAFPDSFTAANVTFYLDVSDGVNDVSSEGYSVTVPATLSSAPVITVLEATVVEAGFSGSPIESLESSQGVEIQFPDPSITVEGSPVWGQHCSKISVRGTSVRPRDLANTEVYRVYFIPNEDIANYQCTGSTVTFNFSDGSQQVITLDTFTVSADNDLPVKPVIGTFDGSFLTIGDPVELNLENVSLTDQDGEAITYTWLQSTDGVSFTEVIECDDSVGQCVFSPTVADDYLVKVVASDETNKIESSAVNISYELPITFLDVEGNEITELNILIVPGGIKTESVFFAGINPDDLVARGVDFRGDLSTRVASETLVNDEANHIQFTTNGRIGSFTVKVNYQVIGGARHSSYLTVTTTEMDPDDIVVPIPKIKELDKTEFTLGETVVFELVNVPEVDSGGRRLRHSWRLLDSNGSLMSMLDFPETDFDCADINSPTCTFLLPNTAGEYRVVSLLSFDFVTSERYISPSVTVTFTSPIIDQDPLNFVDGQGNNIAGDGSYSYETFVGDDPFTFAALGGSGSGAITYASSDELIATVDPTTGEVTSSGRAGEVTITAVKAADEVYAEAVAEYEYSFIGYQGIPVVIDRNQTFTDPTNEYAIDGESGSGGINPVAINSNIAFVVNGGSELDIYDISGGFSLLSTYDASIVLPSSAWAYAVNENWLVVTNNSGDFDSYEVIDIRQPSQPKLLMSGDLPKDSSNLPMLPRLVGDQLLITGINQSFYSSSVLDLSVGSSFNLLGSGQLDLDGYSIYEPFGCNSYDVATDGSLSDGDTLSDCNTWEASNNRFVFATSSASLSNPTIINVYDRLSLGGVSAINEFEETYNLGTGASVQNHDVFAVDNVLYVRAFNPAAFGSHIKAYDIGDPASIHLVGNYRVSSSYITPAETGVYINLSASEGVALFNQNDLIDVLTEKQYRYGDIVDIDVALNSTAGSRSRCYVSGGSCQLIDINRQQLTAKIRWFTPTETESNNAAGHYEIAVLDSGSSFNSLDVDRVKLIPEDRTSQDSISVSGIPVNISSGDLFTLSTSGGSGSGEFIYLSSDPSVATVDALTGEVVLVGQGDVTLTVVKSGDASFAPATESFELTVNQPIQPQVISFGDAIDGQTVVKFVGEDREFSLPAELVSAQGSSEPIIYRSSDETVATVDNNGVVTIHPEPSVFSHINSGDGLVARISATKLGGGQFSEARAFYDLGVLRYSGETAEVPDAPFSLGDTVFSPQATIPLRVAPQVTVANSSHIVFKALGEVGIIDVSDPFSPFETVASFDVSGTSSFDALAVDGGIVYVPHKPVSFVYEIAKLSIDSLLAGNRDALDSYSMGSLNAGATIRGLFVFDNYLYAGSDSQFVRSDLSLSGAEAVPEMLREGEEIRNMVSDGKHLYVAEAFITENIDRPDHGFLTWEHSANGEANKLGHLMTANSSVWAAGGGYVYHYPGFGFGDEFGVRVVNMEDPTSPLVSAHLAKGFCVRGQQSSFVLEESRLYCIGTQGAKVNSAHIDDPEAPVVGASYELLPDLKHVHKMDDSLFAINDSELASYDVSGRLSLGDEYSSVAPSQVLSYQVSWTSEANIAGALNPTLEVGAWVTGGSYRLLNVNIVQRTALVEWTVPAEPGQYELIVAAGSSSFFNADFDRIVVMQ</sequence>
<evidence type="ECO:0000313" key="5">
    <source>
        <dbReference type="Proteomes" id="UP001320119"/>
    </source>
</evidence>
<dbReference type="EMBL" id="AP023086">
    <property type="protein sequence ID" value="BCD97307.1"/>
    <property type="molecule type" value="Genomic_DNA"/>
</dbReference>
<dbReference type="PANTHER" id="PTHR46182:SF2">
    <property type="entry name" value="FI19480P1"/>
    <property type="match status" value="1"/>
</dbReference>
<dbReference type="InterPro" id="IPR002126">
    <property type="entry name" value="Cadherin-like_dom"/>
</dbReference>
<dbReference type="InterPro" id="IPR013783">
    <property type="entry name" value="Ig-like_fold"/>
</dbReference>
<feature type="compositionally biased region" description="Low complexity" evidence="1">
    <location>
        <begin position="165"/>
        <end position="209"/>
    </location>
</feature>
<feature type="domain" description="Ig-like" evidence="3">
    <location>
        <begin position="2697"/>
        <end position="2790"/>
    </location>
</feature>
<reference evidence="4 5" key="1">
    <citation type="journal article" date="2022" name="IScience">
        <title>An ultrasensitive nanofiber-based assay for enzymatic hydrolysis and deep-sea microbial degradation of cellulose.</title>
        <authorList>
            <person name="Tsudome M."/>
            <person name="Tachioka M."/>
            <person name="Miyazaki M."/>
            <person name="Uchimura K."/>
            <person name="Tsuda M."/>
            <person name="Takaki Y."/>
            <person name="Deguchi S."/>
        </authorList>
    </citation>
    <scope>NUCLEOTIDE SEQUENCE [LARGE SCALE GENOMIC DNA]</scope>
    <source>
        <strain evidence="4 5">GE09</strain>
    </source>
</reference>
<dbReference type="GO" id="GO:0016020">
    <property type="term" value="C:membrane"/>
    <property type="evidence" value="ECO:0007669"/>
    <property type="project" value="InterPro"/>
</dbReference>
<dbReference type="Proteomes" id="UP001320119">
    <property type="component" value="Chromosome"/>
</dbReference>
<dbReference type="GO" id="GO:0005509">
    <property type="term" value="F:calcium ion binding"/>
    <property type="evidence" value="ECO:0007669"/>
    <property type="project" value="InterPro"/>
</dbReference>
<gene>
    <name evidence="4" type="ORF">MARGE09_P1508</name>
</gene>
<evidence type="ECO:0000259" key="2">
    <source>
        <dbReference type="PROSITE" id="PS50268"/>
    </source>
</evidence>
<dbReference type="Gene3D" id="2.60.40.10">
    <property type="entry name" value="Immunoglobulins"/>
    <property type="match status" value="17"/>
</dbReference>
<feature type="region of interest" description="Disordered" evidence="1">
    <location>
        <begin position="145"/>
        <end position="209"/>
    </location>
</feature>
<dbReference type="InterPro" id="IPR007110">
    <property type="entry name" value="Ig-like_dom"/>
</dbReference>
<dbReference type="InterPro" id="IPR008964">
    <property type="entry name" value="Invasin/intimin_cell_adhesion"/>
</dbReference>
<evidence type="ECO:0000256" key="1">
    <source>
        <dbReference type="SAM" id="MobiDB-lite"/>
    </source>
</evidence>
<protein>
    <submittedName>
        <fullName evidence="4">Uncharacterized protein</fullName>
    </submittedName>
</protein>